<protein>
    <submittedName>
        <fullName evidence="2">Uncharacterized protein</fullName>
    </submittedName>
</protein>
<organism evidence="2 3">
    <name type="scientific">Streptococcus raffinosi</name>
    <dbReference type="NCBI Taxonomy" id="3053355"/>
    <lineage>
        <taxon>Bacteria</taxon>
        <taxon>Bacillati</taxon>
        <taxon>Bacillota</taxon>
        <taxon>Bacilli</taxon>
        <taxon>Lactobacillales</taxon>
        <taxon>Streptococcaceae</taxon>
        <taxon>Streptococcus</taxon>
    </lineage>
</organism>
<keyword evidence="1" id="KW-0812">Transmembrane</keyword>
<sequence>MKKRGYVITREMVSKGKNKEKTSRWSKVKSNATILISLGALVISGWVGYSNNKRAQYLESTNFNIIQNFWQDSPSFMLYNESQKPLTSPPKPSYFMYIPAKLYYILKDGSRFSVLILLPVSYDNIISQSGSGKTIDTIQTSVLPNNFYGKLGGRDMKSMLIGEQKKDEIAYEIRVYPYLAIATNFDYSYKDNPSKKYTESFISTPWNKTKLSDKRYRDLIDYSKNIAHFQENEIKVNGNESIYDTAFKYLSREFKHLLNNKDLSQTDKEKLYSLQGIRWDIDQSSRDYYGNFENDMKNSSSFEEFQSKLQNDSNFNGLGKFLSEKVVPVKDPLYPDY</sequence>
<evidence type="ECO:0000313" key="2">
    <source>
        <dbReference type="EMBL" id="MDL5043769.1"/>
    </source>
</evidence>
<comment type="caution">
    <text evidence="2">The sequence shown here is derived from an EMBL/GenBank/DDBJ whole genome shotgun (WGS) entry which is preliminary data.</text>
</comment>
<reference evidence="2 3" key="1">
    <citation type="submission" date="2023-06" db="EMBL/GenBank/DDBJ databases">
        <title>A potential novel species of Streptococcus isolated from human milk sample.</title>
        <authorList>
            <person name="Nguyen H.V."/>
            <person name="Trinh A.T.V."/>
            <person name="Hoang A.T.L."/>
            <person name="Bui L.N.H."/>
            <person name="Tran Q.T.L."/>
            <person name="Trinh T."/>
        </authorList>
    </citation>
    <scope>NUCLEOTIDE SEQUENCE [LARGE SCALE GENOMIC DNA]</scope>
    <source>
        <strain evidence="2 3">VTCC 12812</strain>
    </source>
</reference>
<keyword evidence="3" id="KW-1185">Reference proteome</keyword>
<dbReference type="Proteomes" id="UP001529255">
    <property type="component" value="Unassembled WGS sequence"/>
</dbReference>
<dbReference type="EMBL" id="JASUZV010000008">
    <property type="protein sequence ID" value="MDL5043769.1"/>
    <property type="molecule type" value="Genomic_DNA"/>
</dbReference>
<feature type="transmembrane region" description="Helical" evidence="1">
    <location>
        <begin position="31"/>
        <end position="49"/>
    </location>
</feature>
<gene>
    <name evidence="2" type="ORF">QRD39_06535</name>
</gene>
<proteinExistence type="predicted"/>
<accession>A0ABT7LT07</accession>
<keyword evidence="1" id="KW-0472">Membrane</keyword>
<evidence type="ECO:0000313" key="3">
    <source>
        <dbReference type="Proteomes" id="UP001529255"/>
    </source>
</evidence>
<name>A0ABT7LT07_9STRE</name>
<keyword evidence="1" id="KW-1133">Transmembrane helix</keyword>
<evidence type="ECO:0000256" key="1">
    <source>
        <dbReference type="SAM" id="Phobius"/>
    </source>
</evidence>